<dbReference type="PANTHER" id="PTHR31111:SF134">
    <property type="entry name" value="F-BOX ASSOCIATED INTERACTION DOMAIN-CONTAINING PROTEIN"/>
    <property type="match status" value="1"/>
</dbReference>
<dbReference type="PANTHER" id="PTHR31111">
    <property type="entry name" value="BNAA05G37150D PROTEIN-RELATED"/>
    <property type="match status" value="1"/>
</dbReference>
<dbReference type="InterPro" id="IPR017451">
    <property type="entry name" value="F-box-assoc_interact_dom"/>
</dbReference>
<evidence type="ECO:0000259" key="1">
    <source>
        <dbReference type="PROSITE" id="PS50181"/>
    </source>
</evidence>
<keyword evidence="3" id="KW-1185">Reference proteome</keyword>
<dbReference type="SUPFAM" id="SSF81383">
    <property type="entry name" value="F-box domain"/>
    <property type="match status" value="1"/>
</dbReference>
<comment type="caution">
    <text evidence="2">The sequence shown here is derived from an EMBL/GenBank/DDBJ whole genome shotgun (WGS) entry which is preliminary data.</text>
</comment>
<dbReference type="AlphaFoldDB" id="A0ABD3U4N9"/>
<dbReference type="Gene3D" id="1.20.1280.50">
    <property type="match status" value="1"/>
</dbReference>
<sequence length="403" mass="45912">MNENQRSICAKSRRRAETLVSDFCILRLPTSILLEIFLRLPVKAVINCKIVCKVWYKIISEPYFINSYLKNPHFSTFLLPMYNREYPSVLQLVCLIEISRSGEFIRTIIEPKSSDFSQVVLASSAIGSCNGLLCTYLVKSRFEICISNPITGDCIALPKLNRPIDEKSSFYMFGFSPSTKNLKVVRIPSIKYIKRKCEIFTVGIDKNWRSMPNPLTPGSRWSGGIALNGISHWIFKETGSTSILTFDIEKEIFGRISHPPNLVLDLETMIVALNDKLCLIDYAVSSETTIWTMQEYAVVNSWSKCVISHIWFPSSVFSRSLAAVAILPNGDIIFSHDVDKYVIIYSPELHIWLESEDLDVRKSFTSRILPYTPMFTPLENAIAGEIDHFSYELLSNELELIIK</sequence>
<proteinExistence type="predicted"/>
<dbReference type="NCBIfam" id="TIGR01640">
    <property type="entry name" value="F_box_assoc_1"/>
    <property type="match status" value="1"/>
</dbReference>
<evidence type="ECO:0000313" key="3">
    <source>
        <dbReference type="Proteomes" id="UP001634393"/>
    </source>
</evidence>
<dbReference type="Pfam" id="PF12937">
    <property type="entry name" value="F-box-like"/>
    <property type="match status" value="1"/>
</dbReference>
<dbReference type="InterPro" id="IPR013187">
    <property type="entry name" value="F-box-assoc_dom_typ3"/>
</dbReference>
<dbReference type="Pfam" id="PF08268">
    <property type="entry name" value="FBA_3"/>
    <property type="match status" value="1"/>
</dbReference>
<organism evidence="2 3">
    <name type="scientific">Penstemon smallii</name>
    <dbReference type="NCBI Taxonomy" id="265156"/>
    <lineage>
        <taxon>Eukaryota</taxon>
        <taxon>Viridiplantae</taxon>
        <taxon>Streptophyta</taxon>
        <taxon>Embryophyta</taxon>
        <taxon>Tracheophyta</taxon>
        <taxon>Spermatophyta</taxon>
        <taxon>Magnoliopsida</taxon>
        <taxon>eudicotyledons</taxon>
        <taxon>Gunneridae</taxon>
        <taxon>Pentapetalae</taxon>
        <taxon>asterids</taxon>
        <taxon>lamiids</taxon>
        <taxon>Lamiales</taxon>
        <taxon>Plantaginaceae</taxon>
        <taxon>Cheloneae</taxon>
        <taxon>Penstemon</taxon>
    </lineage>
</organism>
<reference evidence="2 3" key="1">
    <citation type="submission" date="2024-12" db="EMBL/GenBank/DDBJ databases">
        <title>The unique morphological basis and parallel evolutionary history of personate flowers in Penstemon.</title>
        <authorList>
            <person name="Depatie T.H."/>
            <person name="Wessinger C.A."/>
        </authorList>
    </citation>
    <scope>NUCLEOTIDE SEQUENCE [LARGE SCALE GENOMIC DNA]</scope>
    <source>
        <strain evidence="2">WTNN_2</strain>
        <tissue evidence="2">Leaf</tissue>
    </source>
</reference>
<protein>
    <recommendedName>
        <fullName evidence="1">F-box domain-containing protein</fullName>
    </recommendedName>
</protein>
<name>A0ABD3U4N9_9LAMI</name>
<evidence type="ECO:0000313" key="2">
    <source>
        <dbReference type="EMBL" id="KAL3844419.1"/>
    </source>
</evidence>
<dbReference type="PROSITE" id="PS50181">
    <property type="entry name" value="FBOX"/>
    <property type="match status" value="1"/>
</dbReference>
<dbReference type="Proteomes" id="UP001634393">
    <property type="component" value="Unassembled WGS sequence"/>
</dbReference>
<dbReference type="EMBL" id="JBJXBP010000002">
    <property type="protein sequence ID" value="KAL3844419.1"/>
    <property type="molecule type" value="Genomic_DNA"/>
</dbReference>
<dbReference type="InterPro" id="IPR001810">
    <property type="entry name" value="F-box_dom"/>
</dbReference>
<dbReference type="InterPro" id="IPR036047">
    <property type="entry name" value="F-box-like_dom_sf"/>
</dbReference>
<gene>
    <name evidence="2" type="ORF">ACJIZ3_001822</name>
</gene>
<accession>A0ABD3U4N9</accession>
<dbReference type="SMART" id="SM00256">
    <property type="entry name" value="FBOX"/>
    <property type="match status" value="1"/>
</dbReference>
<feature type="domain" description="F-box" evidence="1">
    <location>
        <begin position="22"/>
        <end position="72"/>
    </location>
</feature>